<dbReference type="HOGENOM" id="CLU_1894962_0_0_11"/>
<evidence type="ECO:0000313" key="2">
    <source>
        <dbReference type="EMBL" id="AEW98009.1"/>
    </source>
</evidence>
<dbReference type="AlphaFoldDB" id="G8X414"/>
<feature type="compositionally biased region" description="Basic residues" evidence="1">
    <location>
        <begin position="97"/>
        <end position="107"/>
    </location>
</feature>
<dbReference type="KEGG" id="scy:SCATT_56380"/>
<feature type="compositionally biased region" description="Low complexity" evidence="1">
    <location>
        <begin position="7"/>
        <end position="31"/>
    </location>
</feature>
<proteinExistence type="predicted"/>
<keyword evidence="3" id="KW-1185">Reference proteome</keyword>
<accession>G8X414</accession>
<reference evidence="3" key="1">
    <citation type="submission" date="2011-12" db="EMBL/GenBank/DDBJ databases">
        <title>Complete genome sequence of Streptomyces cattleya strain DSM 46488.</title>
        <authorList>
            <person name="Ou H.-Y."/>
            <person name="Li P."/>
            <person name="Zhao C."/>
            <person name="O'Hagan D."/>
            <person name="Deng Z."/>
        </authorList>
    </citation>
    <scope>NUCLEOTIDE SEQUENCE [LARGE SCALE GENOMIC DNA]</scope>
    <source>
        <strain evidence="3">ATCC 35852 / DSM 46488 / JCM 4925 / NBRC 14057 / NRRL 8057</strain>
    </source>
</reference>
<name>G8X414_STREN</name>
<sequence>MVRRGPRAGAGRAAPPRSGRGQGRTRTGVTRSDIYATTLNRQGYPLSIPGSTPWTRPAVQWDWTNPHPLDPAPSGPAAMVCGFPAPPARPAPPTTRTRSHSRVRVRTRAGPAGTPHRCAAGPVRPAQATAVTTW</sequence>
<dbReference type="Proteomes" id="UP000007842">
    <property type="component" value="Chromosome"/>
</dbReference>
<evidence type="ECO:0000313" key="3">
    <source>
        <dbReference type="Proteomes" id="UP000007842"/>
    </source>
</evidence>
<protein>
    <submittedName>
        <fullName evidence="2">Uncharacterized protein</fullName>
    </submittedName>
</protein>
<organism evidence="2 3">
    <name type="scientific">Streptantibioticus cattleyicolor (strain ATCC 35852 / DSM 46488 / JCM 4925 / NBRC 14057 / NRRL 8057)</name>
    <name type="common">Streptomyces cattleya</name>
    <dbReference type="NCBI Taxonomy" id="1003195"/>
    <lineage>
        <taxon>Bacteria</taxon>
        <taxon>Bacillati</taxon>
        <taxon>Actinomycetota</taxon>
        <taxon>Actinomycetes</taxon>
        <taxon>Kitasatosporales</taxon>
        <taxon>Streptomycetaceae</taxon>
        <taxon>Streptantibioticus</taxon>
    </lineage>
</organism>
<gene>
    <name evidence="2" type="ordered locus">SCATT_56380</name>
</gene>
<dbReference type="PATRIC" id="fig|1003195.29.peg.5621"/>
<feature type="region of interest" description="Disordered" evidence="1">
    <location>
        <begin position="1"/>
        <end position="36"/>
    </location>
</feature>
<feature type="compositionally biased region" description="Pro residues" evidence="1">
    <location>
        <begin position="84"/>
        <end position="93"/>
    </location>
</feature>
<evidence type="ECO:0000256" key="1">
    <source>
        <dbReference type="SAM" id="MobiDB-lite"/>
    </source>
</evidence>
<feature type="region of interest" description="Disordered" evidence="1">
    <location>
        <begin position="83"/>
        <end position="134"/>
    </location>
</feature>
<dbReference type="EMBL" id="CP003219">
    <property type="protein sequence ID" value="AEW98009.1"/>
    <property type="molecule type" value="Genomic_DNA"/>
</dbReference>